<comment type="function">
    <text evidence="13">Required for the formation of a threonylcarbamoyl group on adenosine at position 37 (t(6)A37) in tRNAs that read codons beginning with adenine. Likely catalyzes the conversion of L-threonine, HCO(3)(-)/CO(2) and ATP to give threonylcarbamoyl-AMP (TC-AMP) as the acyladenylate intermediate, with the release of diphosphate. Required for normal translation, by ensuring translation fidelity at the level of codon recognition, appropriate translation initiation selection and maintenance of reading frame. Also involved in telomere replication. Binds to single-stranded telomeric (ssTG) DNA and positively regulates telomere length.</text>
</comment>
<dbReference type="Proteomes" id="UP000244722">
    <property type="component" value="Unassembled WGS sequence"/>
</dbReference>
<evidence type="ECO:0000256" key="2">
    <source>
        <dbReference type="ARBA" id="ARBA00007663"/>
    </source>
</evidence>
<evidence type="ECO:0000313" key="16">
    <source>
        <dbReference type="EMBL" id="PUU77098.1"/>
    </source>
</evidence>
<organism evidence="16 17">
    <name type="scientific">Tuber borchii</name>
    <name type="common">White truffle</name>
    <dbReference type="NCBI Taxonomy" id="42251"/>
    <lineage>
        <taxon>Eukaryota</taxon>
        <taxon>Fungi</taxon>
        <taxon>Dikarya</taxon>
        <taxon>Ascomycota</taxon>
        <taxon>Pezizomycotina</taxon>
        <taxon>Pezizomycetes</taxon>
        <taxon>Pezizales</taxon>
        <taxon>Tuberaceae</taxon>
        <taxon>Tuber</taxon>
    </lineage>
</organism>
<feature type="domain" description="YrdC-like" evidence="15">
    <location>
        <begin position="71"/>
        <end position="277"/>
    </location>
</feature>
<gene>
    <name evidence="16" type="ORF">B9Z19DRAFT_1087003</name>
</gene>
<evidence type="ECO:0000256" key="9">
    <source>
        <dbReference type="ARBA" id="ARBA00022741"/>
    </source>
</evidence>
<keyword evidence="5" id="KW-0963">Cytoplasm</keyword>
<dbReference type="EC" id="2.7.7.87" evidence="3"/>
<dbReference type="InterPro" id="IPR017945">
    <property type="entry name" value="DHBP_synth_RibB-like_a/b_dom"/>
</dbReference>
<dbReference type="Gene3D" id="3.40.50.11030">
    <property type="entry name" value="Threonylcarbamoyl-AMP synthase, C-terminal domain"/>
    <property type="match status" value="1"/>
</dbReference>
<protein>
    <recommendedName>
        <fullName evidence="4">Threonylcarbamoyl-AMP synthase</fullName>
        <ecNumber evidence="3">2.7.7.87</ecNumber>
    </recommendedName>
    <alternativeName>
        <fullName evidence="11">L-threonylcarbamoyladenylate synthase</fullName>
    </alternativeName>
</protein>
<sequence length="458" mass="48101">MPSTTLSPAVPNNYTPPQSPSPSPSQYLSRQSSHTATSTVDASKISFLPSSEPGSHPYDSPTLKIDDPATLEALKNAADLLGQGKCVAFPTETVYGLGADATSTVGVNSIYAAKQRPLDNPLIVHVGSLRQLRGILAPSDSTTNTNGHTMNTDGGEIPEVYDALISKFWPGPLTILLPLPTNSPLSAAVTAGQPKFAARLPSHPIAQALCHLSSLPLAAPSANASGNPSPTSASHVFTDLRNRIPLIIDGGPCSVGLESTVVDGLRDPPVVLRPGGISVEAIRELGGVWARTVTSRASLDDAADSSIIPEAPGMKYKHYSPRAGVILYEFGTRPPCGKDLVRSTILSGKNFNGKVGILRTRTWKAGIGELTLDCLRSESSDVKSEFYGNEGVGGLTVVEMGLGKGGEEIGRGLFAALRELDDAGVDVIHVEGIEEVHEGLAIMNRLRKAASVVVRTVW</sequence>
<evidence type="ECO:0000256" key="10">
    <source>
        <dbReference type="ARBA" id="ARBA00022840"/>
    </source>
</evidence>
<evidence type="ECO:0000256" key="14">
    <source>
        <dbReference type="SAM" id="MobiDB-lite"/>
    </source>
</evidence>
<dbReference type="AlphaFoldDB" id="A0A2T6ZNN8"/>
<dbReference type="EMBL" id="NESQ01000164">
    <property type="protein sequence ID" value="PUU77098.1"/>
    <property type="molecule type" value="Genomic_DNA"/>
</dbReference>
<evidence type="ECO:0000256" key="6">
    <source>
        <dbReference type="ARBA" id="ARBA00022679"/>
    </source>
</evidence>
<dbReference type="Gene3D" id="3.90.870.10">
    <property type="entry name" value="DHBP synthase"/>
    <property type="match status" value="1"/>
</dbReference>
<dbReference type="FunFam" id="3.90.870.10:FF:000008">
    <property type="entry name" value="Threonylcarbamoyl-AMP synthase"/>
    <property type="match status" value="1"/>
</dbReference>
<dbReference type="OrthoDB" id="412787at2759"/>
<comment type="subcellular location">
    <subcellularLocation>
        <location evidence="1">Cytoplasm</location>
    </subcellularLocation>
</comment>
<comment type="similarity">
    <text evidence="2">Belongs to the SUA5 family.</text>
</comment>
<feature type="compositionally biased region" description="Low complexity" evidence="14">
    <location>
        <begin position="24"/>
        <end position="33"/>
    </location>
</feature>
<dbReference type="SUPFAM" id="SSF55821">
    <property type="entry name" value="YrdC/RibB"/>
    <property type="match status" value="1"/>
</dbReference>
<dbReference type="GO" id="GO:0005737">
    <property type="term" value="C:cytoplasm"/>
    <property type="evidence" value="ECO:0007669"/>
    <property type="project" value="UniProtKB-SubCell"/>
</dbReference>
<evidence type="ECO:0000256" key="1">
    <source>
        <dbReference type="ARBA" id="ARBA00004496"/>
    </source>
</evidence>
<evidence type="ECO:0000256" key="12">
    <source>
        <dbReference type="ARBA" id="ARBA00048366"/>
    </source>
</evidence>
<feature type="compositionally biased region" description="Polar residues" evidence="14">
    <location>
        <begin position="1"/>
        <end position="15"/>
    </location>
</feature>
<dbReference type="GO" id="GO:0000049">
    <property type="term" value="F:tRNA binding"/>
    <property type="evidence" value="ECO:0007669"/>
    <property type="project" value="TreeGrafter"/>
</dbReference>
<evidence type="ECO:0000256" key="13">
    <source>
        <dbReference type="ARBA" id="ARBA00056339"/>
    </source>
</evidence>
<dbReference type="GO" id="GO:0002949">
    <property type="term" value="P:tRNA threonylcarbamoyladenosine modification"/>
    <property type="evidence" value="ECO:0007669"/>
    <property type="project" value="UniProtKB-ARBA"/>
</dbReference>
<dbReference type="PANTHER" id="PTHR17490">
    <property type="entry name" value="SUA5"/>
    <property type="match status" value="1"/>
</dbReference>
<keyword evidence="9" id="KW-0547">Nucleotide-binding</keyword>
<reference evidence="16 17" key="1">
    <citation type="submission" date="2017-04" db="EMBL/GenBank/DDBJ databases">
        <title>Draft genome sequence of Tuber borchii Vittad., a whitish edible truffle.</title>
        <authorList>
            <consortium name="DOE Joint Genome Institute"/>
            <person name="Murat C."/>
            <person name="Kuo A."/>
            <person name="Barry K.W."/>
            <person name="Clum A."/>
            <person name="Dockter R.B."/>
            <person name="Fauchery L."/>
            <person name="Iotti M."/>
            <person name="Kohler A."/>
            <person name="Labutti K."/>
            <person name="Lindquist E.A."/>
            <person name="Lipzen A."/>
            <person name="Ohm R.A."/>
            <person name="Wang M."/>
            <person name="Grigoriev I.V."/>
            <person name="Zambonelli A."/>
            <person name="Martin F.M."/>
        </authorList>
    </citation>
    <scope>NUCLEOTIDE SEQUENCE [LARGE SCALE GENOMIC DNA]</scope>
    <source>
        <strain evidence="16 17">Tbo3840</strain>
    </source>
</reference>
<comment type="catalytic activity">
    <reaction evidence="12">
        <text>L-threonine + hydrogencarbonate + ATP = L-threonylcarbamoyladenylate + diphosphate + H2O</text>
        <dbReference type="Rhea" id="RHEA:36407"/>
        <dbReference type="ChEBI" id="CHEBI:15377"/>
        <dbReference type="ChEBI" id="CHEBI:17544"/>
        <dbReference type="ChEBI" id="CHEBI:30616"/>
        <dbReference type="ChEBI" id="CHEBI:33019"/>
        <dbReference type="ChEBI" id="CHEBI:57926"/>
        <dbReference type="ChEBI" id="CHEBI:73682"/>
        <dbReference type="EC" id="2.7.7.87"/>
    </reaction>
</comment>
<dbReference type="PANTHER" id="PTHR17490:SF16">
    <property type="entry name" value="THREONYLCARBAMOYL-AMP SYNTHASE"/>
    <property type="match status" value="1"/>
</dbReference>
<dbReference type="InterPro" id="IPR050156">
    <property type="entry name" value="TC-AMP_synthase_SUA5"/>
</dbReference>
<evidence type="ECO:0000256" key="3">
    <source>
        <dbReference type="ARBA" id="ARBA00012584"/>
    </source>
</evidence>
<dbReference type="GO" id="GO:0005524">
    <property type="term" value="F:ATP binding"/>
    <property type="evidence" value="ECO:0007669"/>
    <property type="project" value="UniProtKB-KW"/>
</dbReference>
<keyword evidence="8" id="KW-0548">Nucleotidyltransferase</keyword>
<dbReference type="InterPro" id="IPR006070">
    <property type="entry name" value="Sua5-like_dom"/>
</dbReference>
<keyword evidence="6" id="KW-0808">Transferase</keyword>
<evidence type="ECO:0000313" key="17">
    <source>
        <dbReference type="Proteomes" id="UP000244722"/>
    </source>
</evidence>
<evidence type="ECO:0000256" key="7">
    <source>
        <dbReference type="ARBA" id="ARBA00022694"/>
    </source>
</evidence>
<dbReference type="PROSITE" id="PS51163">
    <property type="entry name" value="YRDC"/>
    <property type="match status" value="1"/>
</dbReference>
<keyword evidence="17" id="KW-1185">Reference proteome</keyword>
<evidence type="ECO:0000256" key="5">
    <source>
        <dbReference type="ARBA" id="ARBA00022490"/>
    </source>
</evidence>
<name>A0A2T6ZNN8_TUBBO</name>
<dbReference type="InterPro" id="IPR005145">
    <property type="entry name" value="Sua5_C"/>
</dbReference>
<dbReference type="Pfam" id="PF03481">
    <property type="entry name" value="Sua5_C"/>
    <property type="match status" value="1"/>
</dbReference>
<evidence type="ECO:0000256" key="8">
    <source>
        <dbReference type="ARBA" id="ARBA00022695"/>
    </source>
</evidence>
<evidence type="ECO:0000256" key="4">
    <source>
        <dbReference type="ARBA" id="ARBA00015492"/>
    </source>
</evidence>
<dbReference type="STRING" id="42251.A0A2T6ZNN8"/>
<dbReference type="InterPro" id="IPR038385">
    <property type="entry name" value="Sua5/YwlC_C"/>
</dbReference>
<dbReference type="GO" id="GO:0006450">
    <property type="term" value="P:regulation of translational fidelity"/>
    <property type="evidence" value="ECO:0007669"/>
    <property type="project" value="TreeGrafter"/>
</dbReference>
<comment type="caution">
    <text evidence="16">The sequence shown here is derived from an EMBL/GenBank/DDBJ whole genome shotgun (WGS) entry which is preliminary data.</text>
</comment>
<keyword evidence="10" id="KW-0067">ATP-binding</keyword>
<evidence type="ECO:0000256" key="11">
    <source>
        <dbReference type="ARBA" id="ARBA00029774"/>
    </source>
</evidence>
<dbReference type="GO" id="GO:0061710">
    <property type="term" value="F:L-threonylcarbamoyladenylate synthase"/>
    <property type="evidence" value="ECO:0007669"/>
    <property type="project" value="UniProtKB-EC"/>
</dbReference>
<dbReference type="Pfam" id="PF01300">
    <property type="entry name" value="Sua5_yciO_yrdC"/>
    <property type="match status" value="1"/>
</dbReference>
<feature type="region of interest" description="Disordered" evidence="14">
    <location>
        <begin position="1"/>
        <end position="64"/>
    </location>
</feature>
<dbReference type="GO" id="GO:0003725">
    <property type="term" value="F:double-stranded RNA binding"/>
    <property type="evidence" value="ECO:0007669"/>
    <property type="project" value="InterPro"/>
</dbReference>
<evidence type="ECO:0000259" key="15">
    <source>
        <dbReference type="PROSITE" id="PS51163"/>
    </source>
</evidence>
<proteinExistence type="inferred from homology"/>
<keyword evidence="7" id="KW-0819">tRNA processing</keyword>
<accession>A0A2T6ZNN8</accession>